<evidence type="ECO:0000256" key="5">
    <source>
        <dbReference type="RuleBase" id="RU003887"/>
    </source>
</evidence>
<evidence type="ECO:0000259" key="6">
    <source>
        <dbReference type="SMART" id="SM00363"/>
    </source>
</evidence>
<organism evidence="7 8">
    <name type="scientific">Schwartzia succinivorans DSM 10502</name>
    <dbReference type="NCBI Taxonomy" id="1123243"/>
    <lineage>
        <taxon>Bacteria</taxon>
        <taxon>Bacillati</taxon>
        <taxon>Bacillota</taxon>
        <taxon>Negativicutes</taxon>
        <taxon>Selenomonadales</taxon>
        <taxon>Selenomonadaceae</taxon>
        <taxon>Schwartzia</taxon>
    </lineage>
</organism>
<dbReference type="OrthoDB" id="9807213at2"/>
<dbReference type="RefSeq" id="WP_072935151.1">
    <property type="nucleotide sequence ID" value="NZ_FQUG01000004.1"/>
</dbReference>
<dbReference type="Gene3D" id="3.30.70.580">
    <property type="entry name" value="Pseudouridine synthase I, catalytic domain, N-terminal subdomain"/>
    <property type="match status" value="1"/>
</dbReference>
<dbReference type="PANTHER" id="PTHR47683">
    <property type="entry name" value="PSEUDOURIDINE SYNTHASE FAMILY PROTEIN-RELATED"/>
    <property type="match status" value="1"/>
</dbReference>
<dbReference type="Proteomes" id="UP000184404">
    <property type="component" value="Unassembled WGS sequence"/>
</dbReference>
<dbReference type="InterPro" id="IPR042092">
    <property type="entry name" value="PsdUridine_s_RsuA/RluB/E/F_cat"/>
</dbReference>
<evidence type="ECO:0000313" key="7">
    <source>
        <dbReference type="EMBL" id="SHE74880.1"/>
    </source>
</evidence>
<keyword evidence="8" id="KW-1185">Reference proteome</keyword>
<dbReference type="FunFam" id="3.30.70.1560:FF:000001">
    <property type="entry name" value="Pseudouridine synthase"/>
    <property type="match status" value="1"/>
</dbReference>
<dbReference type="CDD" id="cd00165">
    <property type="entry name" value="S4"/>
    <property type="match status" value="1"/>
</dbReference>
<feature type="domain" description="RNA-binding S4" evidence="6">
    <location>
        <begin position="2"/>
        <end position="66"/>
    </location>
</feature>
<dbReference type="SUPFAM" id="SSF55174">
    <property type="entry name" value="Alpha-L RNA-binding motif"/>
    <property type="match status" value="1"/>
</dbReference>
<keyword evidence="2 4" id="KW-0694">RNA-binding</keyword>
<dbReference type="Pfam" id="PF01479">
    <property type="entry name" value="S4"/>
    <property type="match status" value="1"/>
</dbReference>
<dbReference type="InterPro" id="IPR036986">
    <property type="entry name" value="S4_RNA-bd_sf"/>
</dbReference>
<proteinExistence type="inferred from homology"/>
<dbReference type="NCBIfam" id="TIGR00093">
    <property type="entry name" value="pseudouridine synthase"/>
    <property type="match status" value="1"/>
</dbReference>
<dbReference type="Pfam" id="PF00849">
    <property type="entry name" value="PseudoU_synth_2"/>
    <property type="match status" value="1"/>
</dbReference>
<protein>
    <recommendedName>
        <fullName evidence="5">Pseudouridine synthase</fullName>
        <ecNumber evidence="5">5.4.99.-</ecNumber>
    </recommendedName>
</protein>
<name>A0A1M4W166_9FIRM</name>
<gene>
    <name evidence="7" type="ORF">SAMN02745190_01055</name>
</gene>
<dbReference type="InterPro" id="IPR002942">
    <property type="entry name" value="S4_RNA-bd"/>
</dbReference>
<dbReference type="SMART" id="SM00363">
    <property type="entry name" value="S4"/>
    <property type="match status" value="1"/>
</dbReference>
<dbReference type="STRING" id="1123243.SAMN02745190_01055"/>
<dbReference type="FunFam" id="3.10.290.10:FF:000003">
    <property type="entry name" value="Pseudouridine synthase"/>
    <property type="match status" value="1"/>
</dbReference>
<evidence type="ECO:0000256" key="1">
    <source>
        <dbReference type="ARBA" id="ARBA00008348"/>
    </source>
</evidence>
<dbReference type="InterPro" id="IPR000748">
    <property type="entry name" value="PsdUridine_synth_RsuA/RluB/E/F"/>
</dbReference>
<dbReference type="GO" id="GO:0003723">
    <property type="term" value="F:RNA binding"/>
    <property type="evidence" value="ECO:0007669"/>
    <property type="project" value="UniProtKB-KW"/>
</dbReference>
<dbReference type="CDD" id="cd02870">
    <property type="entry name" value="PseudoU_synth_RsuA_like"/>
    <property type="match status" value="1"/>
</dbReference>
<accession>A0A1M4W166</accession>
<dbReference type="EC" id="5.4.99.-" evidence="5"/>
<evidence type="ECO:0000256" key="4">
    <source>
        <dbReference type="PROSITE-ProRule" id="PRU00182"/>
    </source>
</evidence>
<dbReference type="EMBL" id="FQUG01000004">
    <property type="protein sequence ID" value="SHE74880.1"/>
    <property type="molecule type" value="Genomic_DNA"/>
</dbReference>
<reference evidence="7 8" key="1">
    <citation type="submission" date="2016-11" db="EMBL/GenBank/DDBJ databases">
        <authorList>
            <person name="Jaros S."/>
            <person name="Januszkiewicz K."/>
            <person name="Wedrychowicz H."/>
        </authorList>
    </citation>
    <scope>NUCLEOTIDE SEQUENCE [LARGE SCALE GENOMIC DNA]</scope>
    <source>
        <strain evidence="7 8">DSM 10502</strain>
    </source>
</reference>
<dbReference type="InterPro" id="IPR020103">
    <property type="entry name" value="PsdUridine_synth_cat_dom_sf"/>
</dbReference>
<dbReference type="InterPro" id="IPR006145">
    <property type="entry name" value="PsdUridine_synth_RsuA/RluA"/>
</dbReference>
<dbReference type="InterPro" id="IPR020094">
    <property type="entry name" value="TruA/RsuA/RluB/E/F_N"/>
</dbReference>
<dbReference type="PANTHER" id="PTHR47683:SF2">
    <property type="entry name" value="RNA-BINDING S4 DOMAIN-CONTAINING PROTEIN"/>
    <property type="match status" value="1"/>
</dbReference>
<dbReference type="PROSITE" id="PS01149">
    <property type="entry name" value="PSI_RSU"/>
    <property type="match status" value="1"/>
</dbReference>
<dbReference type="InterPro" id="IPR018496">
    <property type="entry name" value="PsdUridine_synth_RsuA/RluB_CS"/>
</dbReference>
<dbReference type="InterPro" id="IPR050343">
    <property type="entry name" value="RsuA_PseudoU_synthase"/>
</dbReference>
<evidence type="ECO:0000313" key="8">
    <source>
        <dbReference type="Proteomes" id="UP000184404"/>
    </source>
</evidence>
<dbReference type="GO" id="GO:0000455">
    <property type="term" value="P:enzyme-directed rRNA pseudouridine synthesis"/>
    <property type="evidence" value="ECO:0007669"/>
    <property type="project" value="UniProtKB-ARBA"/>
</dbReference>
<dbReference type="GO" id="GO:0005829">
    <property type="term" value="C:cytosol"/>
    <property type="evidence" value="ECO:0007669"/>
    <property type="project" value="UniProtKB-ARBA"/>
</dbReference>
<dbReference type="AlphaFoldDB" id="A0A1M4W166"/>
<evidence type="ECO:0000256" key="2">
    <source>
        <dbReference type="ARBA" id="ARBA00022884"/>
    </source>
</evidence>
<comment type="similarity">
    <text evidence="1 5">Belongs to the pseudouridine synthase RsuA family.</text>
</comment>
<sequence length="245" mass="27645">MERLQKILAQAGIASRREAEKIILAGRVTVDGEVIDSLGYKTELEGHTILVDGNPIERKEALVYYMLNKPKGYISTVKDDRGRKTVIDLFPEVKERIFPIGRLDGNTEGLLLFTNDGSLMNGLLHPKYEVYKTYVALVEGIPTDKEILMLKNGIELSDGMTAPAGVRILFRDIPNNRTKLEIMIHEGRNRQVRRMCEAVGHPVNSLKRTEFAGLNLSGLKRGMHRPLTEEEIRSLYELSGTEEKK</sequence>
<dbReference type="Gene3D" id="3.30.70.1560">
    <property type="entry name" value="Alpha-L RNA-binding motif"/>
    <property type="match status" value="1"/>
</dbReference>
<dbReference type="GO" id="GO:0120159">
    <property type="term" value="F:rRNA pseudouridine synthase activity"/>
    <property type="evidence" value="ECO:0007669"/>
    <property type="project" value="UniProtKB-ARBA"/>
</dbReference>
<keyword evidence="3 5" id="KW-0413">Isomerase</keyword>
<dbReference type="SUPFAM" id="SSF55120">
    <property type="entry name" value="Pseudouridine synthase"/>
    <property type="match status" value="1"/>
</dbReference>
<dbReference type="Gene3D" id="3.10.290.10">
    <property type="entry name" value="RNA-binding S4 domain"/>
    <property type="match status" value="1"/>
</dbReference>
<dbReference type="PROSITE" id="PS50889">
    <property type="entry name" value="S4"/>
    <property type="match status" value="1"/>
</dbReference>
<evidence type="ECO:0000256" key="3">
    <source>
        <dbReference type="ARBA" id="ARBA00023235"/>
    </source>
</evidence>